<feature type="domain" description="Exocyst complex component Sec3 PIP2-binding N-terminal" evidence="6">
    <location>
        <begin position="23"/>
        <end position="115"/>
    </location>
</feature>
<dbReference type="Pfam" id="PF20654">
    <property type="entry name" value="Sec3_C-term"/>
    <property type="match status" value="1"/>
</dbReference>
<sequence length="887" mass="102868">MQRDVFQHNDERLMTLIGVTKAHKKKKIYFLTIVLNDMKRQFIIYLIKKTDQYFRKHKNWSLNDLRVVDAKCGQSADTPEFELHFHNKQIYKWMATSLNDKYSFIQWLTRLSSQKSSPQRIQFLNVPKESLMSSESLEMKPLAVNGNNGDNSQTNDYMSDDEESYQALTSREEADLERLMSQCEFTIHNAEAFTEQLTKEVNSMDSTNIQNIMASEQRVLGLMQILQNAIDETLKLETRISHYESLMKNVRDVVLQVEQKEAVVQTQNDNNTKLLMELEFLINQLDFPKKDEDILLEGDLTTKMGIALCISSANALQKALNANIHPSLSYMTAVQEQRKLLDRTSTRFSSRLSHHLNNLFSHLTNQYSDHFLSIISREELTLPSHSLIHNTLRPYSPLVKWLRTNDTEIFAHLAKNYRNFVSNQYERELSLFFELSKERLSGGRYVSGNSTPPQNPDYRRKTLPASDGSNRRNSGSTTGTPVSSDHFETSSTRSSEISLSEWEEFDTCIERMLSAVDPICLSEQQFCIEFFDLEITSGTQSVTNTSICSSPSPSHQSQGSSETADSKKSEQIRPMMTELFAALEPEFISFSTFYDKIDGLYSMYLLVRLTHHVLSAQDTASFLTKAYGNILIQVKRNFDRFMSSQQNAIEESKAPKRPKCGVLPFIKRFEIFAKQAENIFKNAVQRRTDIDRWYTVLVRSMFDAINRIARDHHKTPSEMIRLENYHYLQNTLSSLKILCLENERKEARNRYTEALKDYVKRYFGRPLEKLNIFFEGVQQKVSQGVKAEEIGYQLAFSKQELRKIIKDCNLKEVKKGLEEMYRKVEKHACEPDTNLIQVIWRSMQGEFITQYKTIQEMIERCYPDANITLSFTIDDVLNVFSEIAQTH</sequence>
<dbReference type="GO" id="GO:0006893">
    <property type="term" value="P:Golgi to plasma membrane transport"/>
    <property type="evidence" value="ECO:0007669"/>
    <property type="project" value="TreeGrafter"/>
</dbReference>
<dbReference type="PANTHER" id="PTHR16092">
    <property type="entry name" value="SEC3/SYNTAXIN-RELATED"/>
    <property type="match status" value="1"/>
</dbReference>
<keyword evidence="4" id="KW-0175">Coiled coil</keyword>
<protein>
    <recommendedName>
        <fullName evidence="6">Exocyst complex component Sec3 PIP2-binding N-terminal domain-containing protein</fullName>
    </recommendedName>
</protein>
<evidence type="ECO:0000313" key="7">
    <source>
        <dbReference type="EMBL" id="CAD7644240.1"/>
    </source>
</evidence>
<dbReference type="GO" id="GO:0006887">
    <property type="term" value="P:exocytosis"/>
    <property type="evidence" value="ECO:0007669"/>
    <property type="project" value="UniProtKB-KW"/>
</dbReference>
<dbReference type="Gene3D" id="2.30.29.90">
    <property type="match status" value="1"/>
</dbReference>
<name>A0A7R9LNH1_9ACAR</name>
<dbReference type="AlphaFoldDB" id="A0A7R9LNH1"/>
<dbReference type="Pfam" id="PF15277">
    <property type="entry name" value="Sec3-PIP2_bind"/>
    <property type="match status" value="1"/>
</dbReference>
<evidence type="ECO:0000256" key="3">
    <source>
        <dbReference type="ARBA" id="ARBA00022483"/>
    </source>
</evidence>
<feature type="region of interest" description="Disordered" evidence="5">
    <location>
        <begin position="443"/>
        <end position="495"/>
    </location>
</feature>
<keyword evidence="3" id="KW-0268">Exocytosis</keyword>
<dbReference type="InterPro" id="IPR048628">
    <property type="entry name" value="Sec3_C"/>
</dbReference>
<dbReference type="SMART" id="SM01313">
    <property type="entry name" value="Sec3-PIP2_bind"/>
    <property type="match status" value="1"/>
</dbReference>
<evidence type="ECO:0000313" key="8">
    <source>
        <dbReference type="Proteomes" id="UP000728032"/>
    </source>
</evidence>
<keyword evidence="2" id="KW-0813">Transport</keyword>
<evidence type="ECO:0000256" key="2">
    <source>
        <dbReference type="ARBA" id="ARBA00022448"/>
    </source>
</evidence>
<dbReference type="Proteomes" id="UP000728032">
    <property type="component" value="Unassembled WGS sequence"/>
</dbReference>
<dbReference type="PANTHER" id="PTHR16092:SF14">
    <property type="entry name" value="EXOCYST COMPLEX COMPONENT 1 ISOFORM X1"/>
    <property type="match status" value="1"/>
</dbReference>
<dbReference type="InterPro" id="IPR028258">
    <property type="entry name" value="Sec3-PIP2_bind"/>
</dbReference>
<gene>
    <name evidence="7" type="ORF">ONB1V03_LOCUS4560</name>
</gene>
<organism evidence="7">
    <name type="scientific">Oppiella nova</name>
    <dbReference type="NCBI Taxonomy" id="334625"/>
    <lineage>
        <taxon>Eukaryota</taxon>
        <taxon>Metazoa</taxon>
        <taxon>Ecdysozoa</taxon>
        <taxon>Arthropoda</taxon>
        <taxon>Chelicerata</taxon>
        <taxon>Arachnida</taxon>
        <taxon>Acari</taxon>
        <taxon>Acariformes</taxon>
        <taxon>Sarcoptiformes</taxon>
        <taxon>Oribatida</taxon>
        <taxon>Brachypylina</taxon>
        <taxon>Oppioidea</taxon>
        <taxon>Oppiidae</taxon>
        <taxon>Oppiella</taxon>
    </lineage>
</organism>
<feature type="compositionally biased region" description="Polar residues" evidence="5">
    <location>
        <begin position="467"/>
        <end position="483"/>
    </location>
</feature>
<dbReference type="OrthoDB" id="27109at2759"/>
<feature type="region of interest" description="Disordered" evidence="5">
    <location>
        <begin position="542"/>
        <end position="570"/>
    </location>
</feature>
<comment type="similarity">
    <text evidence="1">Belongs to the SEC3 family.</text>
</comment>
<dbReference type="InterPro" id="IPR019160">
    <property type="entry name" value="Sec3_CC"/>
</dbReference>
<dbReference type="EMBL" id="OC916429">
    <property type="protein sequence ID" value="CAD7644240.1"/>
    <property type="molecule type" value="Genomic_DNA"/>
</dbReference>
<reference evidence="7" key="1">
    <citation type="submission" date="2020-11" db="EMBL/GenBank/DDBJ databases">
        <authorList>
            <person name="Tran Van P."/>
        </authorList>
    </citation>
    <scope>NUCLEOTIDE SEQUENCE</scope>
</reference>
<evidence type="ECO:0000256" key="1">
    <source>
        <dbReference type="ARBA" id="ARBA00006518"/>
    </source>
</evidence>
<accession>A0A7R9LNH1</accession>
<evidence type="ECO:0000256" key="5">
    <source>
        <dbReference type="SAM" id="MobiDB-lite"/>
    </source>
</evidence>
<dbReference type="Pfam" id="PF09763">
    <property type="entry name" value="Sec3_CC"/>
    <property type="match status" value="1"/>
</dbReference>
<evidence type="ECO:0000256" key="4">
    <source>
        <dbReference type="ARBA" id="ARBA00023054"/>
    </source>
</evidence>
<dbReference type="EMBL" id="CAJPVJ010001604">
    <property type="protein sequence ID" value="CAG2165014.1"/>
    <property type="molecule type" value="Genomic_DNA"/>
</dbReference>
<dbReference type="GO" id="GO:0000145">
    <property type="term" value="C:exocyst"/>
    <property type="evidence" value="ECO:0007669"/>
    <property type="project" value="InterPro"/>
</dbReference>
<keyword evidence="8" id="KW-1185">Reference proteome</keyword>
<evidence type="ECO:0000259" key="6">
    <source>
        <dbReference type="SMART" id="SM01313"/>
    </source>
</evidence>
<feature type="compositionally biased region" description="Low complexity" evidence="5">
    <location>
        <begin position="546"/>
        <end position="561"/>
    </location>
</feature>
<proteinExistence type="inferred from homology"/>
<dbReference type="GO" id="GO:0005886">
    <property type="term" value="C:plasma membrane"/>
    <property type="evidence" value="ECO:0007669"/>
    <property type="project" value="TreeGrafter"/>
</dbReference>
<dbReference type="GO" id="GO:0005546">
    <property type="term" value="F:phosphatidylinositol-4,5-bisphosphate binding"/>
    <property type="evidence" value="ECO:0007669"/>
    <property type="project" value="TreeGrafter"/>
</dbReference>